<evidence type="ECO:0000256" key="3">
    <source>
        <dbReference type="ARBA" id="ARBA00022842"/>
    </source>
</evidence>
<dbReference type="SUPFAM" id="SSF56214">
    <property type="entry name" value="4'-phosphopantetheinyl transferase"/>
    <property type="match status" value="1"/>
</dbReference>
<evidence type="ECO:0000313" key="6">
    <source>
        <dbReference type="Proteomes" id="UP000015388"/>
    </source>
</evidence>
<dbReference type="GO" id="GO:0008897">
    <property type="term" value="F:holo-[acyl-carrier-protein] synthase activity"/>
    <property type="evidence" value="ECO:0007669"/>
    <property type="project" value="UniProtKB-EC"/>
</dbReference>
<dbReference type="EC" id="2.7.8.7" evidence="5"/>
<evidence type="ECO:0000259" key="4">
    <source>
        <dbReference type="Pfam" id="PF01648"/>
    </source>
</evidence>
<dbReference type="Pfam" id="PF01648">
    <property type="entry name" value="ACPS"/>
    <property type="match status" value="1"/>
</dbReference>
<dbReference type="GO" id="GO:0000287">
    <property type="term" value="F:magnesium ion binding"/>
    <property type="evidence" value="ECO:0007669"/>
    <property type="project" value="InterPro"/>
</dbReference>
<dbReference type="NCBIfam" id="NF000831">
    <property type="entry name" value="PRK00070.3-1"/>
    <property type="match status" value="1"/>
</dbReference>
<gene>
    <name evidence="5" type="primary">acpS</name>
    <name evidence="5" type="ORF">B841_10610</name>
</gene>
<dbReference type="EMBL" id="CP003924">
    <property type="protein sequence ID" value="AGS35594.1"/>
    <property type="molecule type" value="Genomic_DNA"/>
</dbReference>
<dbReference type="PATRIC" id="fig|1224163.3.peg.2140"/>
<keyword evidence="2" id="KW-0479">Metal-binding</keyword>
<reference evidence="5 6" key="1">
    <citation type="submission" date="2012-11" db="EMBL/GenBank/DDBJ databases">
        <title>The complete genome sequence of Corynebacterium maris Coryn-1 (=DSM 45190).</title>
        <authorList>
            <person name="Schaffert L."/>
            <person name="Albersmeier A."/>
            <person name="Kalinowski J."/>
            <person name="Ruckert C."/>
        </authorList>
    </citation>
    <scope>NUCLEOTIDE SEQUENCE [LARGE SCALE GENOMIC DNA]</scope>
    <source>
        <strain evidence="6">Coryn-1</strain>
    </source>
</reference>
<evidence type="ECO:0000256" key="2">
    <source>
        <dbReference type="ARBA" id="ARBA00022723"/>
    </source>
</evidence>
<dbReference type="InterPro" id="IPR037143">
    <property type="entry name" value="4-PPantetheinyl_Trfase_dom_sf"/>
</dbReference>
<proteinExistence type="predicted"/>
<dbReference type="AlphaFoldDB" id="S5SWK0"/>
<dbReference type="Proteomes" id="UP000015388">
    <property type="component" value="Chromosome"/>
</dbReference>
<evidence type="ECO:0000313" key="5">
    <source>
        <dbReference type="EMBL" id="AGS35594.1"/>
    </source>
</evidence>
<protein>
    <submittedName>
        <fullName evidence="5">4'-phosphopantetheinyl transferase</fullName>
        <ecNumber evidence="5">2.7.8.7</ecNumber>
    </submittedName>
</protein>
<dbReference type="InterPro" id="IPR004568">
    <property type="entry name" value="Ppantetheine-prot_Trfase_dom"/>
</dbReference>
<feature type="domain" description="4'-phosphopantetheinyl transferase" evidence="4">
    <location>
        <begin position="2"/>
        <end position="122"/>
    </location>
</feature>
<keyword evidence="1 5" id="KW-0808">Transferase</keyword>
<dbReference type="KEGG" id="cmd:B841_10610"/>
<dbReference type="HOGENOM" id="CLU_089696_2_0_11"/>
<keyword evidence="3" id="KW-0460">Magnesium</keyword>
<evidence type="ECO:0000256" key="1">
    <source>
        <dbReference type="ARBA" id="ARBA00022679"/>
    </source>
</evidence>
<dbReference type="eggNOG" id="COG0736">
    <property type="taxonomic scope" value="Bacteria"/>
</dbReference>
<keyword evidence="6" id="KW-1185">Reference proteome</keyword>
<name>S5SWK0_9CORY</name>
<dbReference type="GO" id="GO:0006633">
    <property type="term" value="P:fatty acid biosynthetic process"/>
    <property type="evidence" value="ECO:0007669"/>
    <property type="project" value="InterPro"/>
</dbReference>
<dbReference type="InterPro" id="IPR008278">
    <property type="entry name" value="4-PPantetheinyl_Trfase_dom"/>
</dbReference>
<dbReference type="OrthoDB" id="517356at2"/>
<dbReference type="RefSeq" id="WP_020935527.1">
    <property type="nucleotide sequence ID" value="NC_021915.1"/>
</dbReference>
<dbReference type="Gene3D" id="3.90.470.20">
    <property type="entry name" value="4'-phosphopantetheinyl transferase domain"/>
    <property type="match status" value="1"/>
</dbReference>
<accession>S5SWK0</accession>
<organism evidence="5 6">
    <name type="scientific">Corynebacterium maris DSM 45190</name>
    <dbReference type="NCBI Taxonomy" id="1224163"/>
    <lineage>
        <taxon>Bacteria</taxon>
        <taxon>Bacillati</taxon>
        <taxon>Actinomycetota</taxon>
        <taxon>Actinomycetes</taxon>
        <taxon>Mycobacteriales</taxon>
        <taxon>Corynebacteriaceae</taxon>
        <taxon>Corynebacterium</taxon>
    </lineage>
</organism>
<dbReference type="NCBIfam" id="TIGR00556">
    <property type="entry name" value="pantethn_trn"/>
    <property type="match status" value="1"/>
</dbReference>
<sequence>MIGIDIVHVPAFAGQLATPGSTFQNVFTALELRVASTKPDRAAHLAGRWAAKESFIKAWSQSIYGRPPLIGMDSVDFSEIEVRPDRWGRVALFLSGVVAQQAGDPQTHVNISHDGDYAVAVCQFVATANK</sequence>
<dbReference type="STRING" id="1224163.B841_10610"/>